<gene>
    <name evidence="1" type="ORF">KM842_14705</name>
</gene>
<accession>A0ACD1E407</accession>
<name>A0ACD1E407_9MICO</name>
<protein>
    <submittedName>
        <fullName evidence="1">Uncharacterized protein</fullName>
    </submittedName>
</protein>
<keyword evidence="2" id="KW-1185">Reference proteome</keyword>
<evidence type="ECO:0000313" key="1">
    <source>
        <dbReference type="EMBL" id="QWS33464.1"/>
    </source>
</evidence>
<evidence type="ECO:0000313" key="2">
    <source>
        <dbReference type="Proteomes" id="UP000681794"/>
    </source>
</evidence>
<organism evidence="1 2">
    <name type="scientific">Curtobacterium aetherium</name>
    <dbReference type="NCBI Taxonomy" id="2841594"/>
    <lineage>
        <taxon>Bacteria</taxon>
        <taxon>Bacillati</taxon>
        <taxon>Actinomycetota</taxon>
        <taxon>Actinomycetes</taxon>
        <taxon>Micrococcales</taxon>
        <taxon>Microbacteriaceae</taxon>
        <taxon>Curtobacterium</taxon>
    </lineage>
</organism>
<proteinExistence type="predicted"/>
<dbReference type="EMBL" id="CP076544">
    <property type="protein sequence ID" value="QWS33464.1"/>
    <property type="molecule type" value="Genomic_DNA"/>
</dbReference>
<dbReference type="Proteomes" id="UP000681794">
    <property type="component" value="Chromosome"/>
</dbReference>
<reference evidence="1" key="1">
    <citation type="submission" date="2021-06" db="EMBL/GenBank/DDBJ databases">
        <authorList>
            <person name="Ellington A.J."/>
            <person name="Bryan N.C."/>
            <person name="Christner B.C."/>
            <person name="Reisch C.R."/>
        </authorList>
    </citation>
    <scope>NUCLEOTIDE SEQUENCE</scope>
    <source>
        <strain evidence="1">L6-1</strain>
    </source>
</reference>
<sequence length="202" mass="21120">MVVYDTRPTRRARQVLGDVLVVVGCVLAVLVGRDVAGSIARLASIGTRVQDEGSAFQQQLAATARALAGIPLAGDAVSAPLRRASEHAGAIADAGAQQHDTAVHVAQLVGGGLTVVVVALLVLVWLRTRGRFVRTATATSRVDRSPDGEELLALRALVGRDTATALGPGVVDRWRDRDPATVSALADLERRSCGLPARAARR</sequence>